<accession>A0A6A5QLT2</accession>
<dbReference type="Proteomes" id="UP000800096">
    <property type="component" value="Unassembled WGS sequence"/>
</dbReference>
<proteinExistence type="predicted"/>
<protein>
    <recommendedName>
        <fullName evidence="2">J domain-containing protein</fullName>
    </recommendedName>
</protein>
<dbReference type="Gene3D" id="1.10.287.110">
    <property type="entry name" value="DnaJ domain"/>
    <property type="match status" value="1"/>
</dbReference>
<feature type="compositionally biased region" description="Basic and acidic residues" evidence="1">
    <location>
        <begin position="169"/>
        <end position="183"/>
    </location>
</feature>
<evidence type="ECO:0000313" key="4">
    <source>
        <dbReference type="Proteomes" id="UP000800096"/>
    </source>
</evidence>
<dbReference type="InterPro" id="IPR036869">
    <property type="entry name" value="J_dom_sf"/>
</dbReference>
<evidence type="ECO:0000256" key="1">
    <source>
        <dbReference type="SAM" id="MobiDB-lite"/>
    </source>
</evidence>
<keyword evidence="4" id="KW-1185">Reference proteome</keyword>
<dbReference type="InterPro" id="IPR001623">
    <property type="entry name" value="DnaJ_domain"/>
</dbReference>
<evidence type="ECO:0000313" key="3">
    <source>
        <dbReference type="EMBL" id="KAF1916741.1"/>
    </source>
</evidence>
<reference evidence="3" key="1">
    <citation type="journal article" date="2020" name="Stud. Mycol.">
        <title>101 Dothideomycetes genomes: a test case for predicting lifestyles and emergence of pathogens.</title>
        <authorList>
            <person name="Haridas S."/>
            <person name="Albert R."/>
            <person name="Binder M."/>
            <person name="Bloem J."/>
            <person name="Labutti K."/>
            <person name="Salamov A."/>
            <person name="Andreopoulos B."/>
            <person name="Baker S."/>
            <person name="Barry K."/>
            <person name="Bills G."/>
            <person name="Bluhm B."/>
            <person name="Cannon C."/>
            <person name="Castanera R."/>
            <person name="Culley D."/>
            <person name="Daum C."/>
            <person name="Ezra D."/>
            <person name="Gonzalez J."/>
            <person name="Henrissat B."/>
            <person name="Kuo A."/>
            <person name="Liang C."/>
            <person name="Lipzen A."/>
            <person name="Lutzoni F."/>
            <person name="Magnuson J."/>
            <person name="Mondo S."/>
            <person name="Nolan M."/>
            <person name="Ohm R."/>
            <person name="Pangilinan J."/>
            <person name="Park H.-J."/>
            <person name="Ramirez L."/>
            <person name="Alfaro M."/>
            <person name="Sun H."/>
            <person name="Tritt A."/>
            <person name="Yoshinaga Y."/>
            <person name="Zwiers L.-H."/>
            <person name="Turgeon B."/>
            <person name="Goodwin S."/>
            <person name="Spatafora J."/>
            <person name="Crous P."/>
            <person name="Grigoriev I."/>
        </authorList>
    </citation>
    <scope>NUCLEOTIDE SEQUENCE</scope>
    <source>
        <strain evidence="3">HMLAC05119</strain>
    </source>
</reference>
<name>A0A6A5QLT2_AMPQU</name>
<feature type="region of interest" description="Disordered" evidence="1">
    <location>
        <begin position="1"/>
        <end position="53"/>
    </location>
</feature>
<dbReference type="SUPFAM" id="SSF46565">
    <property type="entry name" value="Chaperone J-domain"/>
    <property type="match status" value="1"/>
</dbReference>
<dbReference type="OrthoDB" id="10250354at2759"/>
<organism evidence="3 4">
    <name type="scientific">Ampelomyces quisqualis</name>
    <name type="common">Powdery mildew agent</name>
    <dbReference type="NCBI Taxonomy" id="50730"/>
    <lineage>
        <taxon>Eukaryota</taxon>
        <taxon>Fungi</taxon>
        <taxon>Dikarya</taxon>
        <taxon>Ascomycota</taxon>
        <taxon>Pezizomycotina</taxon>
        <taxon>Dothideomycetes</taxon>
        <taxon>Pleosporomycetidae</taxon>
        <taxon>Pleosporales</taxon>
        <taxon>Pleosporineae</taxon>
        <taxon>Phaeosphaeriaceae</taxon>
        <taxon>Ampelomyces</taxon>
    </lineage>
</organism>
<dbReference type="EMBL" id="ML979135">
    <property type="protein sequence ID" value="KAF1916741.1"/>
    <property type="molecule type" value="Genomic_DNA"/>
</dbReference>
<feature type="domain" description="J" evidence="2">
    <location>
        <begin position="94"/>
        <end position="152"/>
    </location>
</feature>
<gene>
    <name evidence="3" type="ORF">BDU57DRAFT_242413</name>
</gene>
<dbReference type="PROSITE" id="PS50076">
    <property type="entry name" value="DNAJ_2"/>
    <property type="match status" value="1"/>
</dbReference>
<dbReference type="AlphaFoldDB" id="A0A6A5QLT2"/>
<sequence length="258" mass="28717">MLSYSPFSPPNSPMCKIGTSPFRSTAHQRHGDEQTTPRPRPISITSPPPTMQHMKRSSIYVSDASILLSHKNPILSPMSPANSTSSTDTSLFIDHYASLELAPNASIDDVRFAFRRLRGQYFTTDAVKYRAAQAAFDVLANPAARQDYDSLYRARPAPGTTETLSEPNPEAKHARTDSAHGDDAMPALPELDEEETRTADGNWGLKRHRRLYEPVLGTQPYMSYIPILELYDGRQRHPVLGSRRPVYVGTAAIHSRPT</sequence>
<feature type="region of interest" description="Disordered" evidence="1">
    <location>
        <begin position="154"/>
        <end position="199"/>
    </location>
</feature>
<evidence type="ECO:0000259" key="2">
    <source>
        <dbReference type="PROSITE" id="PS50076"/>
    </source>
</evidence>